<keyword evidence="4" id="KW-1185">Reference proteome</keyword>
<evidence type="ECO:0000259" key="2">
    <source>
        <dbReference type="Pfam" id="PF00561"/>
    </source>
</evidence>
<dbReference type="GO" id="GO:0004177">
    <property type="term" value="F:aminopeptidase activity"/>
    <property type="evidence" value="ECO:0007669"/>
    <property type="project" value="UniProtKB-EC"/>
</dbReference>
<dbReference type="Pfam" id="PF00561">
    <property type="entry name" value="Abhydrolase_1"/>
    <property type="match status" value="1"/>
</dbReference>
<evidence type="ECO:0000313" key="4">
    <source>
        <dbReference type="Proteomes" id="UP000290287"/>
    </source>
</evidence>
<reference evidence="3 4" key="1">
    <citation type="submission" date="2017-10" db="EMBL/GenBank/DDBJ databases">
        <title>Nyctiphanis sp. nov., isolated from the stomach of the euphausiid Nyctiphanes simplex (Hansen, 1911) in the Gulf of California.</title>
        <authorList>
            <person name="Gomez-Gil B."/>
            <person name="Aguilar-Mendez M."/>
            <person name="Lopez-Cortes A."/>
            <person name="Gomez-Gutierrez J."/>
            <person name="Roque A."/>
            <person name="Lang E."/>
            <person name="Gonzalez-Castillo A."/>
        </authorList>
    </citation>
    <scope>NUCLEOTIDE SEQUENCE [LARGE SCALE GENOMIC DNA]</scope>
    <source>
        <strain evidence="3 4">CAIM 600</strain>
    </source>
</reference>
<dbReference type="PANTHER" id="PTHR43722:SF1">
    <property type="entry name" value="PROLINE IMINOPEPTIDASE"/>
    <property type="match status" value="1"/>
</dbReference>
<feature type="domain" description="AB hydrolase-1" evidence="2">
    <location>
        <begin position="136"/>
        <end position="297"/>
    </location>
</feature>
<dbReference type="InterPro" id="IPR029058">
    <property type="entry name" value="AB_hydrolase_fold"/>
</dbReference>
<dbReference type="GO" id="GO:0005737">
    <property type="term" value="C:cytoplasm"/>
    <property type="evidence" value="ECO:0007669"/>
    <property type="project" value="InterPro"/>
</dbReference>
<evidence type="ECO:0000256" key="1">
    <source>
        <dbReference type="ARBA" id="ARBA00021843"/>
    </source>
</evidence>
<dbReference type="PANTHER" id="PTHR43722">
    <property type="entry name" value="PROLINE IMINOPEPTIDASE"/>
    <property type="match status" value="1"/>
</dbReference>
<dbReference type="Gene3D" id="3.40.50.1820">
    <property type="entry name" value="alpha/beta hydrolase"/>
    <property type="match status" value="1"/>
</dbReference>
<name>A0A4Q0YVA6_9GAMM</name>
<accession>A0A4Q0YVA6</accession>
<gene>
    <name evidence="3" type="ORF">CS022_05925</name>
</gene>
<dbReference type="PROSITE" id="PS51257">
    <property type="entry name" value="PROKAR_LIPOPROTEIN"/>
    <property type="match status" value="1"/>
</dbReference>
<dbReference type="InterPro" id="IPR000073">
    <property type="entry name" value="AB_hydrolase_1"/>
</dbReference>
<evidence type="ECO:0000313" key="3">
    <source>
        <dbReference type="EMBL" id="RXJ74154.1"/>
    </source>
</evidence>
<dbReference type="InterPro" id="IPR005944">
    <property type="entry name" value="Pro_iminopeptidase"/>
</dbReference>
<comment type="caution">
    <text evidence="3">The sequence shown here is derived from an EMBL/GenBank/DDBJ whole genome shotgun (WGS) entry which is preliminary data.</text>
</comment>
<dbReference type="SUPFAM" id="SSF53474">
    <property type="entry name" value="alpha/beta-Hydrolases"/>
    <property type="match status" value="1"/>
</dbReference>
<proteinExistence type="predicted"/>
<sequence length="368" mass="41546">MLNKRNLVNNEYMKKYRFLVISVALLTAACSNFSTRYTPRETKEPLHLPDNLVTKSDIKQVDCSFDTKPHWPTVTCGELQVPEDYLSTSGNTVTLPFVILGEITEGGPYPLLVAGGGGPGGALGISPDDPYFITEEYWYPYYLPTLSVERPLILIDNRGVGSSQPNLNCGNFEPVLSDLIEQQPTFDESLDIYRSAVTDCRDNLLSNGVDVKQYNVINAARDINELRKLLNIEQLNLWGQSYGTRVALMYEQLFPSKTRSMVLDGVFPLTTKSYEQMPAILFETFEKVFAQCRLNDACKDRFGANLEQEFINYLSELEKEPLPITVEHPFTLKTIEIKQRQKSLSLRSSTYSTLASLSKNCHRGCMQS</sequence>
<dbReference type="Proteomes" id="UP000290287">
    <property type="component" value="Unassembled WGS sequence"/>
</dbReference>
<protein>
    <recommendedName>
        <fullName evidence="1">Proline iminopeptidase</fullName>
    </recommendedName>
</protein>
<dbReference type="GO" id="GO:0006508">
    <property type="term" value="P:proteolysis"/>
    <property type="evidence" value="ECO:0007669"/>
    <property type="project" value="InterPro"/>
</dbReference>
<organism evidence="3 4">
    <name type="scientific">Veronia nyctiphanis</name>
    <dbReference type="NCBI Taxonomy" id="1278244"/>
    <lineage>
        <taxon>Bacteria</taxon>
        <taxon>Pseudomonadati</taxon>
        <taxon>Pseudomonadota</taxon>
        <taxon>Gammaproteobacteria</taxon>
        <taxon>Vibrionales</taxon>
        <taxon>Vibrionaceae</taxon>
        <taxon>Veronia</taxon>
    </lineage>
</organism>
<dbReference type="AlphaFoldDB" id="A0A4Q0YVA6"/>
<dbReference type="EMBL" id="PEIB01000004">
    <property type="protein sequence ID" value="RXJ74154.1"/>
    <property type="molecule type" value="Genomic_DNA"/>
</dbReference>